<dbReference type="InterPro" id="IPR036390">
    <property type="entry name" value="WH_DNA-bd_sf"/>
</dbReference>
<dbReference type="PROSITE" id="PS50931">
    <property type="entry name" value="HTH_LYSR"/>
    <property type="match status" value="1"/>
</dbReference>
<gene>
    <name evidence="6" type="primary">oxyR</name>
    <name evidence="6" type="ORF">GCM10010411_24190</name>
</gene>
<dbReference type="Pfam" id="PF03466">
    <property type="entry name" value="LysR_substrate"/>
    <property type="match status" value="1"/>
</dbReference>
<proteinExistence type="inferred from homology"/>
<evidence type="ECO:0000256" key="3">
    <source>
        <dbReference type="ARBA" id="ARBA00023125"/>
    </source>
</evidence>
<keyword evidence="3" id="KW-0238">DNA-binding</keyword>
<evidence type="ECO:0000256" key="4">
    <source>
        <dbReference type="ARBA" id="ARBA00023163"/>
    </source>
</evidence>
<keyword evidence="7" id="KW-1185">Reference proteome</keyword>
<comment type="similarity">
    <text evidence="1">Belongs to the LysR transcriptional regulatory family.</text>
</comment>
<feature type="domain" description="HTH lysR-type" evidence="5">
    <location>
        <begin position="3"/>
        <end position="60"/>
    </location>
</feature>
<sequence length="302" mass="33009">MKFELRHLRAFVVLAEELHFGRAAERLRIAQPALSQQIQRLEADLGVILLVRDRRGTALSPAGQAFLPEAIRTLEQAAIAETTAWRAHKGECGRLRVGCYAPSSAGPFLETLAGFQLRSPEVELMLQGLRPGSQTAPLLEDRIDIALMTVLGEVRPPGEVTARPLWRDPLVAALPKGHRLAASSQIAPEDLAQESFAVMPRGRCGEWFEEIIALCRRAGFSPRITHQLSEISDQLGLVAAGLRVALVPRPSRSPLPGEVVYVPLAGTRLEVSRCAAWRSDDSSPVVARIREALEVTFPVAFS</sequence>
<dbReference type="Gene3D" id="3.40.190.10">
    <property type="entry name" value="Periplasmic binding protein-like II"/>
    <property type="match status" value="2"/>
</dbReference>
<dbReference type="Gene3D" id="1.10.10.10">
    <property type="entry name" value="Winged helix-like DNA-binding domain superfamily/Winged helix DNA-binding domain"/>
    <property type="match status" value="1"/>
</dbReference>
<reference evidence="6 7" key="1">
    <citation type="journal article" date="2019" name="Int. J. Syst. Evol. Microbiol.">
        <title>The Global Catalogue of Microorganisms (GCM) 10K type strain sequencing project: providing services to taxonomists for standard genome sequencing and annotation.</title>
        <authorList>
            <consortium name="The Broad Institute Genomics Platform"/>
            <consortium name="The Broad Institute Genome Sequencing Center for Infectious Disease"/>
            <person name="Wu L."/>
            <person name="Ma J."/>
        </authorList>
    </citation>
    <scope>NUCLEOTIDE SEQUENCE [LARGE SCALE GENOMIC DNA]</scope>
    <source>
        <strain evidence="6 7">JCM 6833</strain>
    </source>
</reference>
<protein>
    <submittedName>
        <fullName evidence="6">Hydrogen peroxide-inducible genes activator OxyR</fullName>
    </submittedName>
</protein>
<dbReference type="PANTHER" id="PTHR30346:SF0">
    <property type="entry name" value="HCA OPERON TRANSCRIPTIONAL ACTIVATOR HCAR"/>
    <property type="match status" value="1"/>
</dbReference>
<evidence type="ECO:0000313" key="6">
    <source>
        <dbReference type="EMBL" id="GAA2590445.1"/>
    </source>
</evidence>
<dbReference type="CDD" id="cd08414">
    <property type="entry name" value="PBP2_LTTR_aromatics_like"/>
    <property type="match status" value="1"/>
</dbReference>
<dbReference type="PANTHER" id="PTHR30346">
    <property type="entry name" value="TRANSCRIPTIONAL DUAL REGULATOR HCAR-RELATED"/>
    <property type="match status" value="1"/>
</dbReference>
<dbReference type="RefSeq" id="WP_344540496.1">
    <property type="nucleotide sequence ID" value="NZ_BAAATD010000003.1"/>
</dbReference>
<dbReference type="InterPro" id="IPR005119">
    <property type="entry name" value="LysR_subst-bd"/>
</dbReference>
<dbReference type="InterPro" id="IPR000847">
    <property type="entry name" value="LysR_HTH_N"/>
</dbReference>
<dbReference type="Proteomes" id="UP001501509">
    <property type="component" value="Unassembled WGS sequence"/>
</dbReference>
<evidence type="ECO:0000256" key="1">
    <source>
        <dbReference type="ARBA" id="ARBA00009437"/>
    </source>
</evidence>
<keyword evidence="4" id="KW-0804">Transcription</keyword>
<evidence type="ECO:0000259" key="5">
    <source>
        <dbReference type="PROSITE" id="PS50931"/>
    </source>
</evidence>
<name>A0ABN3PK22_9ACTN</name>
<dbReference type="SUPFAM" id="SSF46785">
    <property type="entry name" value="Winged helix' DNA-binding domain"/>
    <property type="match status" value="1"/>
</dbReference>
<comment type="caution">
    <text evidence="6">The sequence shown here is derived from an EMBL/GenBank/DDBJ whole genome shotgun (WGS) entry which is preliminary data.</text>
</comment>
<organism evidence="6 7">
    <name type="scientific">Actinomadura fulvescens</name>
    <dbReference type="NCBI Taxonomy" id="46160"/>
    <lineage>
        <taxon>Bacteria</taxon>
        <taxon>Bacillati</taxon>
        <taxon>Actinomycetota</taxon>
        <taxon>Actinomycetes</taxon>
        <taxon>Streptosporangiales</taxon>
        <taxon>Thermomonosporaceae</taxon>
        <taxon>Actinomadura</taxon>
    </lineage>
</organism>
<dbReference type="Pfam" id="PF00126">
    <property type="entry name" value="HTH_1"/>
    <property type="match status" value="1"/>
</dbReference>
<dbReference type="EMBL" id="BAAATD010000003">
    <property type="protein sequence ID" value="GAA2590445.1"/>
    <property type="molecule type" value="Genomic_DNA"/>
</dbReference>
<dbReference type="InterPro" id="IPR036388">
    <property type="entry name" value="WH-like_DNA-bd_sf"/>
</dbReference>
<accession>A0ABN3PK22</accession>
<dbReference type="PRINTS" id="PR00039">
    <property type="entry name" value="HTHLYSR"/>
</dbReference>
<keyword evidence="2" id="KW-0805">Transcription regulation</keyword>
<dbReference type="SUPFAM" id="SSF53850">
    <property type="entry name" value="Periplasmic binding protein-like II"/>
    <property type="match status" value="1"/>
</dbReference>
<evidence type="ECO:0000313" key="7">
    <source>
        <dbReference type="Proteomes" id="UP001501509"/>
    </source>
</evidence>
<evidence type="ECO:0000256" key="2">
    <source>
        <dbReference type="ARBA" id="ARBA00023015"/>
    </source>
</evidence>